<sequence>MPANVGYRRWDLLEPEAMIPANMYVAPAKRWAILALGVVVAIVLLPPGVRPTLLSGQTAVLSTTLRVGDRP</sequence>
<organism evidence="2 3">
    <name type="scientific">Methylorubrum suomiense</name>
    <dbReference type="NCBI Taxonomy" id="144191"/>
    <lineage>
        <taxon>Bacteria</taxon>
        <taxon>Pseudomonadati</taxon>
        <taxon>Pseudomonadota</taxon>
        <taxon>Alphaproteobacteria</taxon>
        <taxon>Hyphomicrobiales</taxon>
        <taxon>Methylobacteriaceae</taxon>
        <taxon>Methylorubrum</taxon>
    </lineage>
</organism>
<evidence type="ECO:0008006" key="4">
    <source>
        <dbReference type="Google" id="ProtNLM"/>
    </source>
</evidence>
<reference evidence="2" key="2">
    <citation type="submission" date="2021-08" db="EMBL/GenBank/DDBJ databases">
        <authorList>
            <person name="Tani A."/>
            <person name="Ola A."/>
            <person name="Ogura Y."/>
            <person name="Katsura K."/>
            <person name="Hayashi T."/>
        </authorList>
    </citation>
    <scope>NUCLEOTIDE SEQUENCE</scope>
    <source>
        <strain evidence="2">DSM 14458</strain>
    </source>
</reference>
<evidence type="ECO:0000313" key="2">
    <source>
        <dbReference type="EMBL" id="GJE74505.1"/>
    </source>
</evidence>
<feature type="transmembrane region" description="Helical" evidence="1">
    <location>
        <begin position="31"/>
        <end position="49"/>
    </location>
</feature>
<keyword evidence="1" id="KW-0812">Transmembrane</keyword>
<comment type="caution">
    <text evidence="2">The sequence shown here is derived from an EMBL/GenBank/DDBJ whole genome shotgun (WGS) entry which is preliminary data.</text>
</comment>
<evidence type="ECO:0000256" key="1">
    <source>
        <dbReference type="SAM" id="Phobius"/>
    </source>
</evidence>
<name>A0ABQ4UQN3_9HYPH</name>
<keyword evidence="3" id="KW-1185">Reference proteome</keyword>
<reference evidence="2" key="1">
    <citation type="journal article" date="2021" name="Front. Microbiol.">
        <title>Comprehensive Comparative Genomics and Phenotyping of Methylobacterium Species.</title>
        <authorList>
            <person name="Alessa O."/>
            <person name="Ogura Y."/>
            <person name="Fujitani Y."/>
            <person name="Takami H."/>
            <person name="Hayashi T."/>
            <person name="Sahin N."/>
            <person name="Tani A."/>
        </authorList>
    </citation>
    <scope>NUCLEOTIDE SEQUENCE</scope>
    <source>
        <strain evidence="2">DSM 14458</strain>
    </source>
</reference>
<proteinExistence type="predicted"/>
<protein>
    <recommendedName>
        <fullName evidence="4">HlyD family secretion protein</fullName>
    </recommendedName>
</protein>
<dbReference type="Proteomes" id="UP001055093">
    <property type="component" value="Unassembled WGS sequence"/>
</dbReference>
<accession>A0ABQ4UQN3</accession>
<keyword evidence="1" id="KW-1133">Transmembrane helix</keyword>
<dbReference type="EMBL" id="BPRE01000002">
    <property type="protein sequence ID" value="GJE74505.1"/>
    <property type="molecule type" value="Genomic_DNA"/>
</dbReference>
<dbReference type="RefSeq" id="WP_137831616.1">
    <property type="nucleotide sequence ID" value="NZ_BPRE01000002.1"/>
</dbReference>
<keyword evidence="1" id="KW-0472">Membrane</keyword>
<gene>
    <name evidence="2" type="ORF">BGCPKDLD_1076</name>
</gene>
<evidence type="ECO:0000313" key="3">
    <source>
        <dbReference type="Proteomes" id="UP001055093"/>
    </source>
</evidence>